<dbReference type="AlphaFoldDB" id="A0A660LGA7"/>
<keyword evidence="1" id="KW-1133">Transmembrane helix</keyword>
<keyword evidence="3" id="KW-1185">Reference proteome</keyword>
<keyword evidence="1" id="KW-0472">Membrane</keyword>
<gene>
    <name evidence="2" type="ORF">C8N24_1589</name>
</gene>
<feature type="transmembrane region" description="Helical" evidence="1">
    <location>
        <begin position="15"/>
        <end position="33"/>
    </location>
</feature>
<feature type="transmembrane region" description="Helical" evidence="1">
    <location>
        <begin position="131"/>
        <end position="149"/>
    </location>
</feature>
<name>A0A660LGA7_9ACTN</name>
<dbReference type="EMBL" id="RBIL01000001">
    <property type="protein sequence ID" value="RKQ91761.1"/>
    <property type="molecule type" value="Genomic_DNA"/>
</dbReference>
<sequence length="217" mass="23095">MRLYPASAVARTRTLTRDLIVLGLLVVFAWTGMKVHDGILELTSVGRSIQDSGRAISATTRNTASAVDGAFADAGSAVSGIPLVGEQLGGTLRRAPAGATSALRSTGDEQGARIVRLGVEQVNKTETAANWAGRLVFALPALVLLAWFLPGRVRLVRGMVVADRTLRDAPEHILAARAAYNLPYETLRRYTQDPFGDLADGRHGALVKALRQESGLP</sequence>
<evidence type="ECO:0000313" key="2">
    <source>
        <dbReference type="EMBL" id="RKQ91761.1"/>
    </source>
</evidence>
<protein>
    <submittedName>
        <fullName evidence="2">Uncharacterized protein</fullName>
    </submittedName>
</protein>
<comment type="caution">
    <text evidence="2">The sequence shown here is derived from an EMBL/GenBank/DDBJ whole genome shotgun (WGS) entry which is preliminary data.</text>
</comment>
<accession>A0A660LGA7</accession>
<organism evidence="2 3">
    <name type="scientific">Solirubrobacter pauli</name>
    <dbReference type="NCBI Taxonomy" id="166793"/>
    <lineage>
        <taxon>Bacteria</taxon>
        <taxon>Bacillati</taxon>
        <taxon>Actinomycetota</taxon>
        <taxon>Thermoleophilia</taxon>
        <taxon>Solirubrobacterales</taxon>
        <taxon>Solirubrobacteraceae</taxon>
        <taxon>Solirubrobacter</taxon>
    </lineage>
</organism>
<dbReference type="Proteomes" id="UP000278962">
    <property type="component" value="Unassembled WGS sequence"/>
</dbReference>
<dbReference type="OrthoDB" id="5198533at2"/>
<evidence type="ECO:0000313" key="3">
    <source>
        <dbReference type="Proteomes" id="UP000278962"/>
    </source>
</evidence>
<evidence type="ECO:0000256" key="1">
    <source>
        <dbReference type="SAM" id="Phobius"/>
    </source>
</evidence>
<proteinExistence type="predicted"/>
<reference evidence="2 3" key="1">
    <citation type="submission" date="2018-10" db="EMBL/GenBank/DDBJ databases">
        <title>Genomic Encyclopedia of Archaeal and Bacterial Type Strains, Phase II (KMG-II): from individual species to whole genera.</title>
        <authorList>
            <person name="Goeker M."/>
        </authorList>
    </citation>
    <scope>NUCLEOTIDE SEQUENCE [LARGE SCALE GENOMIC DNA]</scope>
    <source>
        <strain evidence="2 3">DSM 14954</strain>
    </source>
</reference>
<keyword evidence="1" id="KW-0812">Transmembrane</keyword>